<name>A0ABP6QAI2_9ACTN</name>
<evidence type="ECO:0000313" key="4">
    <source>
        <dbReference type="Proteomes" id="UP001501237"/>
    </source>
</evidence>
<feature type="region of interest" description="Disordered" evidence="1">
    <location>
        <begin position="1"/>
        <end position="27"/>
    </location>
</feature>
<gene>
    <name evidence="3" type="ORF">GCM10010468_37160</name>
</gene>
<evidence type="ECO:0000313" key="3">
    <source>
        <dbReference type="EMBL" id="GAA3215611.1"/>
    </source>
</evidence>
<keyword evidence="2" id="KW-0472">Membrane</keyword>
<keyword evidence="2" id="KW-1133">Transmembrane helix</keyword>
<evidence type="ECO:0000256" key="2">
    <source>
        <dbReference type="SAM" id="Phobius"/>
    </source>
</evidence>
<evidence type="ECO:0000256" key="1">
    <source>
        <dbReference type="SAM" id="MobiDB-lite"/>
    </source>
</evidence>
<accession>A0ABP6QAI2</accession>
<proteinExistence type="predicted"/>
<keyword evidence="4" id="KW-1185">Reference proteome</keyword>
<protein>
    <submittedName>
        <fullName evidence="3">Uncharacterized protein</fullName>
    </submittedName>
</protein>
<reference evidence="4" key="1">
    <citation type="journal article" date="2019" name="Int. J. Syst. Evol. Microbiol.">
        <title>The Global Catalogue of Microorganisms (GCM) 10K type strain sequencing project: providing services to taxonomists for standard genome sequencing and annotation.</title>
        <authorList>
            <consortium name="The Broad Institute Genomics Platform"/>
            <consortium name="The Broad Institute Genome Sequencing Center for Infectious Disease"/>
            <person name="Wu L."/>
            <person name="Ma J."/>
        </authorList>
    </citation>
    <scope>NUCLEOTIDE SEQUENCE [LARGE SCALE GENOMIC DNA]</scope>
    <source>
        <strain evidence="4">JCM 9377</strain>
    </source>
</reference>
<dbReference type="EMBL" id="BAAAUV010000008">
    <property type="protein sequence ID" value="GAA3215611.1"/>
    <property type="molecule type" value="Genomic_DNA"/>
</dbReference>
<sequence length="68" mass="7407">MEQAGALTPRRGGAAAEDFPRDPVPRRRQEEEMVMMLGAAAVLGGLVLIAGAIVTALPRRKRGRRVRR</sequence>
<feature type="compositionally biased region" description="Basic and acidic residues" evidence="1">
    <location>
        <begin position="18"/>
        <end position="27"/>
    </location>
</feature>
<feature type="transmembrane region" description="Helical" evidence="2">
    <location>
        <begin position="33"/>
        <end position="58"/>
    </location>
</feature>
<dbReference type="Proteomes" id="UP001501237">
    <property type="component" value="Unassembled WGS sequence"/>
</dbReference>
<organism evidence="3 4">
    <name type="scientific">Actinocorallia longicatena</name>
    <dbReference type="NCBI Taxonomy" id="111803"/>
    <lineage>
        <taxon>Bacteria</taxon>
        <taxon>Bacillati</taxon>
        <taxon>Actinomycetota</taxon>
        <taxon>Actinomycetes</taxon>
        <taxon>Streptosporangiales</taxon>
        <taxon>Thermomonosporaceae</taxon>
        <taxon>Actinocorallia</taxon>
    </lineage>
</organism>
<comment type="caution">
    <text evidence="3">The sequence shown here is derived from an EMBL/GenBank/DDBJ whole genome shotgun (WGS) entry which is preliminary data.</text>
</comment>
<keyword evidence="2" id="KW-0812">Transmembrane</keyword>